<dbReference type="AlphaFoldDB" id="A0A4U6V430"/>
<name>A0A4U6V430_SETVI</name>
<dbReference type="Gene3D" id="3.40.50.620">
    <property type="entry name" value="HUPs"/>
    <property type="match status" value="1"/>
</dbReference>
<sequence>MDMAKRHGVVIFNKDYSDEGLAALQWASTAFLTLSENSKVLILHVTQNAGPTSIGEKDWSKYNLLSMSERTNEHDGNRAATFAGYLNRFKDKDVVGKNCKGSNIQDILERAIEELHLDTLVLGGAWSTHIDLLRLISECCVVLTKVDPAAAVAPPPDQDAPVGGSGGSTADPAAADAPPPEDAPVGGSGRSRPPGGTHLPTVPRTMEPSSSTSRADGSKNDDKKKKTKQPPTSGRKQ</sequence>
<proteinExistence type="predicted"/>
<dbReference type="InterPro" id="IPR014729">
    <property type="entry name" value="Rossmann-like_a/b/a_fold"/>
</dbReference>
<reference evidence="2" key="1">
    <citation type="submission" date="2019-03" db="EMBL/GenBank/DDBJ databases">
        <title>WGS assembly of Setaria viridis.</title>
        <authorList>
            <person name="Huang P."/>
            <person name="Jenkins J."/>
            <person name="Grimwood J."/>
            <person name="Barry K."/>
            <person name="Healey A."/>
            <person name="Mamidi S."/>
            <person name="Sreedasyam A."/>
            <person name="Shu S."/>
            <person name="Feldman M."/>
            <person name="Wu J."/>
            <person name="Yu Y."/>
            <person name="Chen C."/>
            <person name="Johnson J."/>
            <person name="Rokhsar D."/>
            <person name="Baxter I."/>
            <person name="Schmutz J."/>
            <person name="Brutnell T."/>
            <person name="Kellogg E."/>
        </authorList>
    </citation>
    <scope>NUCLEOTIDE SEQUENCE [LARGE SCALE GENOMIC DNA]</scope>
</reference>
<dbReference type="EMBL" id="CM016554">
    <property type="protein sequence ID" value="TKW23901.1"/>
    <property type="molecule type" value="Genomic_DNA"/>
</dbReference>
<dbReference type="Proteomes" id="UP000298652">
    <property type="component" value="Chromosome 3"/>
</dbReference>
<protein>
    <submittedName>
        <fullName evidence="2">Uncharacterized protein</fullName>
    </submittedName>
</protein>
<dbReference type="Gramene" id="TKW23901">
    <property type="protein sequence ID" value="TKW23901"/>
    <property type="gene ID" value="SEVIR_3G017400v2"/>
</dbReference>
<keyword evidence="3" id="KW-1185">Reference proteome</keyword>
<evidence type="ECO:0000313" key="3">
    <source>
        <dbReference type="Proteomes" id="UP000298652"/>
    </source>
</evidence>
<gene>
    <name evidence="2" type="ORF">SEVIR_3G017400v2</name>
</gene>
<organism evidence="2 3">
    <name type="scientific">Setaria viridis</name>
    <name type="common">Green bristlegrass</name>
    <name type="synonym">Setaria italica subsp. viridis</name>
    <dbReference type="NCBI Taxonomy" id="4556"/>
    <lineage>
        <taxon>Eukaryota</taxon>
        <taxon>Viridiplantae</taxon>
        <taxon>Streptophyta</taxon>
        <taxon>Embryophyta</taxon>
        <taxon>Tracheophyta</taxon>
        <taxon>Spermatophyta</taxon>
        <taxon>Magnoliopsida</taxon>
        <taxon>Liliopsida</taxon>
        <taxon>Poales</taxon>
        <taxon>Poaceae</taxon>
        <taxon>PACMAD clade</taxon>
        <taxon>Panicoideae</taxon>
        <taxon>Panicodae</taxon>
        <taxon>Paniceae</taxon>
        <taxon>Cenchrinae</taxon>
        <taxon>Setaria</taxon>
    </lineage>
</organism>
<accession>A0A4U6V430</accession>
<feature type="region of interest" description="Disordered" evidence="1">
    <location>
        <begin position="151"/>
        <end position="237"/>
    </location>
</feature>
<evidence type="ECO:0000313" key="2">
    <source>
        <dbReference type="EMBL" id="TKW23901.1"/>
    </source>
</evidence>
<evidence type="ECO:0000256" key="1">
    <source>
        <dbReference type="SAM" id="MobiDB-lite"/>
    </source>
</evidence>